<proteinExistence type="predicted"/>
<gene>
    <name evidence="2" type="ORF">GGP41_007492</name>
</gene>
<sequence length="158" mass="17155">MASRVQSRQIEEGSKVGILFFDDGLGEKSTPTGPIRFLENDWSDGWQVMDGLSFLGTAFSAILGGRPRLDGLFRDDGSINSQGGRQELEHDEESGAGDASYEGSYSEKDVQWEGNDLEDSVSKVDEGKQSKSDEEIEWTQENDGEGDELGNGPPCQAG</sequence>
<accession>A0A8H6DQX6</accession>
<reference evidence="2" key="1">
    <citation type="submission" date="2019-11" db="EMBL/GenBank/DDBJ databases">
        <title>Bipolaris sorokiniana Genome sequencing.</title>
        <authorList>
            <person name="Wang H."/>
        </authorList>
    </citation>
    <scope>NUCLEOTIDE SEQUENCE</scope>
</reference>
<name>A0A8H6DQX6_COCSA</name>
<evidence type="ECO:0000313" key="3">
    <source>
        <dbReference type="Proteomes" id="UP000624244"/>
    </source>
</evidence>
<comment type="caution">
    <text evidence="2">The sequence shown here is derived from an EMBL/GenBank/DDBJ whole genome shotgun (WGS) entry which is preliminary data.</text>
</comment>
<dbReference type="AlphaFoldDB" id="A0A8H6DQX6"/>
<protein>
    <submittedName>
        <fullName evidence="2">Uncharacterized protein</fullName>
    </submittedName>
</protein>
<feature type="compositionally biased region" description="Basic and acidic residues" evidence="1">
    <location>
        <begin position="120"/>
        <end position="133"/>
    </location>
</feature>
<feature type="compositionally biased region" description="Acidic residues" evidence="1">
    <location>
        <begin position="134"/>
        <end position="148"/>
    </location>
</feature>
<evidence type="ECO:0000313" key="2">
    <source>
        <dbReference type="EMBL" id="KAF5844518.1"/>
    </source>
</evidence>
<organism evidence="2 3">
    <name type="scientific">Cochliobolus sativus</name>
    <name type="common">Common root rot and spot blotch fungus</name>
    <name type="synonym">Bipolaris sorokiniana</name>
    <dbReference type="NCBI Taxonomy" id="45130"/>
    <lineage>
        <taxon>Eukaryota</taxon>
        <taxon>Fungi</taxon>
        <taxon>Dikarya</taxon>
        <taxon>Ascomycota</taxon>
        <taxon>Pezizomycotina</taxon>
        <taxon>Dothideomycetes</taxon>
        <taxon>Pleosporomycetidae</taxon>
        <taxon>Pleosporales</taxon>
        <taxon>Pleosporineae</taxon>
        <taxon>Pleosporaceae</taxon>
        <taxon>Bipolaris</taxon>
    </lineage>
</organism>
<evidence type="ECO:0000256" key="1">
    <source>
        <dbReference type="SAM" id="MobiDB-lite"/>
    </source>
</evidence>
<dbReference type="EMBL" id="WNKQ01000022">
    <property type="protein sequence ID" value="KAF5844518.1"/>
    <property type="molecule type" value="Genomic_DNA"/>
</dbReference>
<dbReference type="Proteomes" id="UP000624244">
    <property type="component" value="Unassembled WGS sequence"/>
</dbReference>
<feature type="region of interest" description="Disordered" evidence="1">
    <location>
        <begin position="71"/>
        <end position="158"/>
    </location>
</feature>